<evidence type="ECO:0000313" key="4">
    <source>
        <dbReference type="Proteomes" id="UP000281955"/>
    </source>
</evidence>
<keyword evidence="2 3" id="KW-0808">Transferase</keyword>
<dbReference type="InterPro" id="IPR003788">
    <property type="entry name" value="NDUFAF7"/>
</dbReference>
<dbReference type="Gene3D" id="3.40.50.12710">
    <property type="match status" value="1"/>
</dbReference>
<sequence>MLLTWREATAAALYGRGGFYVREEPRAHFRTSAHVPSFARAVAALADRHGLRTVVDLGAGGGELVAGLAALQPDLALHGVDLAPRPVGLAPAVGWTAELPRCDGALVVANEWLDSVPVDVLEQTGDGPRLVLVDPRTGGEALGDAPAPNDLAWLDRWWPLRRVGERAEVGLPRDAAWAAVVRAVDGVAVAVDYAHTRDERAAGAYADGTLRAHRGGRLVRPVPDGSCDVTSAVALDAVQAAGEQAGATTLAVSSQRDAMDGLLEAGGLQQRLERAELRDPAALGGFTWLVQRCGVRVQ</sequence>
<dbReference type="AlphaFoldDB" id="A0A420XPS3"/>
<evidence type="ECO:0000256" key="1">
    <source>
        <dbReference type="ARBA" id="ARBA00022603"/>
    </source>
</evidence>
<reference evidence="3 4" key="1">
    <citation type="submission" date="2018-10" db="EMBL/GenBank/DDBJ databases">
        <title>Genomic Encyclopedia of Archaeal and Bacterial Type Strains, Phase II (KMG-II): from individual species to whole genera.</title>
        <authorList>
            <person name="Goeker M."/>
        </authorList>
    </citation>
    <scope>NUCLEOTIDE SEQUENCE [LARGE SCALE GENOMIC DNA]</scope>
    <source>
        <strain evidence="3 4">RP-AC37</strain>
    </source>
</reference>
<dbReference type="OrthoDB" id="4856867at2"/>
<dbReference type="SUPFAM" id="SSF53335">
    <property type="entry name" value="S-adenosyl-L-methionine-dependent methyltransferases"/>
    <property type="match status" value="1"/>
</dbReference>
<name>A0A420XPS3_9ACTN</name>
<proteinExistence type="predicted"/>
<dbReference type="InterPro" id="IPR038375">
    <property type="entry name" value="NDUFAF7_sf"/>
</dbReference>
<dbReference type="InterPro" id="IPR029063">
    <property type="entry name" value="SAM-dependent_MTases_sf"/>
</dbReference>
<dbReference type="EMBL" id="RBWV01000011">
    <property type="protein sequence ID" value="RKS75260.1"/>
    <property type="molecule type" value="Genomic_DNA"/>
</dbReference>
<dbReference type="RefSeq" id="WP_121193067.1">
    <property type="nucleotide sequence ID" value="NZ_RBWV01000011.1"/>
</dbReference>
<keyword evidence="4" id="KW-1185">Reference proteome</keyword>
<dbReference type="InParanoid" id="A0A420XPS3"/>
<evidence type="ECO:0000313" key="3">
    <source>
        <dbReference type="EMBL" id="RKS75260.1"/>
    </source>
</evidence>
<keyword evidence="1 3" id="KW-0489">Methyltransferase</keyword>
<dbReference type="Pfam" id="PF02636">
    <property type="entry name" value="Methyltransf_28"/>
    <property type="match status" value="1"/>
</dbReference>
<evidence type="ECO:0000256" key="2">
    <source>
        <dbReference type="ARBA" id="ARBA00022679"/>
    </source>
</evidence>
<organism evidence="3 4">
    <name type="scientific">Motilibacter peucedani</name>
    <dbReference type="NCBI Taxonomy" id="598650"/>
    <lineage>
        <taxon>Bacteria</taxon>
        <taxon>Bacillati</taxon>
        <taxon>Actinomycetota</taxon>
        <taxon>Actinomycetes</taxon>
        <taxon>Motilibacterales</taxon>
        <taxon>Motilibacteraceae</taxon>
        <taxon>Motilibacter</taxon>
    </lineage>
</organism>
<comment type="caution">
    <text evidence="3">The sequence shown here is derived from an EMBL/GenBank/DDBJ whole genome shotgun (WGS) entry which is preliminary data.</text>
</comment>
<dbReference type="Proteomes" id="UP000281955">
    <property type="component" value="Unassembled WGS sequence"/>
</dbReference>
<gene>
    <name evidence="3" type="ORF">CLV35_1719</name>
</gene>
<protein>
    <submittedName>
        <fullName evidence="3">SAM-dependent MidA family methyltransferase</fullName>
    </submittedName>
</protein>
<dbReference type="GO" id="GO:0032259">
    <property type="term" value="P:methylation"/>
    <property type="evidence" value="ECO:0007669"/>
    <property type="project" value="UniProtKB-KW"/>
</dbReference>
<dbReference type="GO" id="GO:0008168">
    <property type="term" value="F:methyltransferase activity"/>
    <property type="evidence" value="ECO:0007669"/>
    <property type="project" value="UniProtKB-KW"/>
</dbReference>
<accession>A0A420XPS3</accession>